<dbReference type="EMBL" id="KI912115">
    <property type="protein sequence ID" value="ETS77779.1"/>
    <property type="molecule type" value="Genomic_DNA"/>
</dbReference>
<keyword evidence="4" id="KW-1185">Reference proteome</keyword>
<dbReference type="SMART" id="SM00220">
    <property type="entry name" value="S_TKc"/>
    <property type="match status" value="1"/>
</dbReference>
<dbReference type="InParanoid" id="W3WVD9"/>
<evidence type="ECO:0000313" key="4">
    <source>
        <dbReference type="Proteomes" id="UP000030651"/>
    </source>
</evidence>
<dbReference type="InterPro" id="IPR008271">
    <property type="entry name" value="Ser/Thr_kinase_AS"/>
</dbReference>
<dbReference type="Proteomes" id="UP000030651">
    <property type="component" value="Unassembled WGS sequence"/>
</dbReference>
<dbReference type="RefSeq" id="XP_007836613.1">
    <property type="nucleotide sequence ID" value="XM_007838422.1"/>
</dbReference>
<protein>
    <recommendedName>
        <fullName evidence="2">Protein kinase domain-containing protein</fullName>
    </recommendedName>
</protein>
<organism evidence="3 4">
    <name type="scientific">Pestalotiopsis fici (strain W106-1 / CGMCC3.15140)</name>
    <dbReference type="NCBI Taxonomy" id="1229662"/>
    <lineage>
        <taxon>Eukaryota</taxon>
        <taxon>Fungi</taxon>
        <taxon>Dikarya</taxon>
        <taxon>Ascomycota</taxon>
        <taxon>Pezizomycotina</taxon>
        <taxon>Sordariomycetes</taxon>
        <taxon>Xylariomycetidae</taxon>
        <taxon>Amphisphaeriales</taxon>
        <taxon>Sporocadaceae</taxon>
        <taxon>Pestalotiopsis</taxon>
    </lineage>
</organism>
<dbReference type="KEGG" id="pfy:PFICI_09841"/>
<dbReference type="PANTHER" id="PTHR24359">
    <property type="entry name" value="SERINE/THREONINE-PROTEIN KINASE SBK1"/>
    <property type="match status" value="1"/>
</dbReference>
<reference evidence="4" key="1">
    <citation type="journal article" date="2015" name="BMC Genomics">
        <title>Genomic and transcriptomic analysis of the endophytic fungus Pestalotiopsis fici reveals its lifestyle and high potential for synthesis of natural products.</title>
        <authorList>
            <person name="Wang X."/>
            <person name="Zhang X."/>
            <person name="Liu L."/>
            <person name="Xiang M."/>
            <person name="Wang W."/>
            <person name="Sun X."/>
            <person name="Che Y."/>
            <person name="Guo L."/>
            <person name="Liu G."/>
            <person name="Guo L."/>
            <person name="Wang C."/>
            <person name="Yin W.B."/>
            <person name="Stadler M."/>
            <person name="Zhang X."/>
            <person name="Liu X."/>
        </authorList>
    </citation>
    <scope>NUCLEOTIDE SEQUENCE [LARGE SCALE GENOMIC DNA]</scope>
    <source>
        <strain evidence="4">W106-1 / CGMCC3.15140</strain>
    </source>
</reference>
<dbReference type="InterPro" id="IPR000719">
    <property type="entry name" value="Prot_kinase_dom"/>
</dbReference>
<proteinExistence type="predicted"/>
<dbReference type="InterPro" id="IPR011009">
    <property type="entry name" value="Kinase-like_dom_sf"/>
</dbReference>
<evidence type="ECO:0000313" key="3">
    <source>
        <dbReference type="EMBL" id="ETS77779.1"/>
    </source>
</evidence>
<name>W3WVD9_PESFW</name>
<dbReference type="OrthoDB" id="20872at2759"/>
<sequence length="1290" mass="146362">MPVCSTTVDLPQDKRKVVRVKRRWRLRAKSLYVGIKNEIPPPPGRERFIQDEWNKVIKEELQLHLDNINREIRYTCQGKDTWKSILEPELLLTGYQIGKSISLSPKIWFRCGSAWTEKIVQKETGALSWMAERGLGDRIETGLKSAILVSHEPSPVPRQVQTMLDDGMQPTSELPYGYTLHICTEKLRVMGTVNGLLCSALVRKDGEVRYHSICRIGGLISINDGAENKIYAVTTAHGLLDYFLNADNIQNTAQSARPQLKSTTRLTEIASSFIGRRFNRSATQVAASAMQTADTVMHGTLSQQELDSVEWEPVRSVSATNWLGGGWEVGKEFQHPFFIPSPERLVPDADFALLELPSESYNTPQHTRTDDRAVHEIRKWLSDDQLDPGEVQVVLRSDRQVSAEGLVTAQLLYERPHLFLRGAPFPTRKLRLEKPLASGTSGAWVVRNHELCGMIVASYETEPFAHMITAEKLFSDIRKTLDIMPGQLTLDLPQTIDIPLDTLHVLPPRRRKGTKAAENAIFQDSRDDLEAYIAKHARTDKHETSADGMIDKLRKELNEALVVSAAHESGKFLPPQSLKQILTRSAVLISLWQIFEARTKAEQLLSYIFSEERNYIFSEERESQSLKIYGILILVGKASEIEKFAEGRITDRELPLPPTVNRSREAGSKSSANDEKSEIDTALAFLMNWDHSSIDLFNVYQWYFLSPCFAHDADGSILHYSLQDNVVLPWIEMTEGQTGGHGIIYRVKIPPSNHQFPCGDEPDVFAVKMLFTNDKDDFAHEGDILQSLSNKPRVVNLLATFQYRNKFFFILQWAAGGSLRDMWRQYEDAPPLRVALPWFMDQAHALAQGLRSIHSPHKSFDIGILHGDLKPDNVLVFRRDVPEGEIGGLLKITDFGSAQRIMQQPFMQGPNITRGFSRTYRAPEIHMMDQMNGLSLKYDIWGLGCTYLEMICWLFLGREGVEDFATSRVNEDRGIESGYQIKEDKYFVDGSDSPLHPDFAVKKCVTELISRLKDLPTCPSSLKAVLTLIQEDMLVVDPSRRLSAKFISVELNFIMREAGLKDRYESTDEGFAPFSSKKPTAADQFRPFEFKRRDHFDSITESQRAAARVSAVKLRLPALKNERLADHERFTVLHKAVSNHLAQEPALTEELITSQERVIQHSSLDVEKKNHLVPVDVKTIDEFVAEVANQKETQRFTLRRTVERRHLWNMQKAIREVAMQDGGKRYAAFKDDFSGMTGEELTNMRTDLYTRIAAVDSLLVEQLRAREQKGVEGTAKVKGDMRSAPEMVVR</sequence>
<dbReference type="PANTHER" id="PTHR24359:SF37">
    <property type="entry name" value="PROTEIN KINASE DOMAIN-CONTAINING PROTEIN"/>
    <property type="match status" value="1"/>
</dbReference>
<dbReference type="GO" id="GO:0005524">
    <property type="term" value="F:ATP binding"/>
    <property type="evidence" value="ECO:0007669"/>
    <property type="project" value="InterPro"/>
</dbReference>
<feature type="domain" description="Protein kinase" evidence="2">
    <location>
        <begin position="730"/>
        <end position="1054"/>
    </location>
</feature>
<dbReference type="GO" id="GO:0004674">
    <property type="term" value="F:protein serine/threonine kinase activity"/>
    <property type="evidence" value="ECO:0007669"/>
    <property type="project" value="TreeGrafter"/>
</dbReference>
<accession>W3WVD9</accession>
<evidence type="ECO:0000259" key="2">
    <source>
        <dbReference type="PROSITE" id="PS50011"/>
    </source>
</evidence>
<dbReference type="eggNOG" id="KOG4645">
    <property type="taxonomic scope" value="Eukaryota"/>
</dbReference>
<feature type="region of interest" description="Disordered" evidence="1">
    <location>
        <begin position="655"/>
        <end position="675"/>
    </location>
</feature>
<evidence type="ECO:0000256" key="1">
    <source>
        <dbReference type="SAM" id="MobiDB-lite"/>
    </source>
</evidence>
<dbReference type="HOGENOM" id="CLU_286057_0_0_1"/>
<dbReference type="PROSITE" id="PS50011">
    <property type="entry name" value="PROTEIN_KINASE_DOM"/>
    <property type="match status" value="1"/>
</dbReference>
<dbReference type="GeneID" id="19274854"/>
<dbReference type="OMA" id="IAMIHEN"/>
<dbReference type="Pfam" id="PF00069">
    <property type="entry name" value="Pkinase"/>
    <property type="match status" value="1"/>
</dbReference>
<feature type="compositionally biased region" description="Basic and acidic residues" evidence="1">
    <location>
        <begin position="662"/>
        <end position="675"/>
    </location>
</feature>
<dbReference type="SUPFAM" id="SSF56112">
    <property type="entry name" value="Protein kinase-like (PK-like)"/>
    <property type="match status" value="1"/>
</dbReference>
<dbReference type="CDD" id="cd00180">
    <property type="entry name" value="PKc"/>
    <property type="match status" value="1"/>
</dbReference>
<gene>
    <name evidence="3" type="ORF">PFICI_09841</name>
</gene>
<dbReference type="PROSITE" id="PS00108">
    <property type="entry name" value="PROTEIN_KINASE_ST"/>
    <property type="match status" value="1"/>
</dbReference>
<dbReference type="Gene3D" id="1.10.510.10">
    <property type="entry name" value="Transferase(Phosphotransferase) domain 1"/>
    <property type="match status" value="1"/>
</dbReference>